<dbReference type="RefSeq" id="WP_117895907.1">
    <property type="nucleotide sequence ID" value="NZ_CABJCV010000024.1"/>
</dbReference>
<organism evidence="4 5">
    <name type="scientific">Holdemania filiformis</name>
    <dbReference type="NCBI Taxonomy" id="61171"/>
    <lineage>
        <taxon>Bacteria</taxon>
        <taxon>Bacillati</taxon>
        <taxon>Bacillota</taxon>
        <taxon>Erysipelotrichia</taxon>
        <taxon>Erysipelotrichales</taxon>
        <taxon>Erysipelotrichaceae</taxon>
        <taxon>Holdemania</taxon>
    </lineage>
</organism>
<dbReference type="PROSITE" id="PS00893">
    <property type="entry name" value="NUDIX_BOX"/>
    <property type="match status" value="1"/>
</dbReference>
<name>A0A412FM10_9FIRM</name>
<evidence type="ECO:0000313" key="5">
    <source>
        <dbReference type="Proteomes" id="UP000284178"/>
    </source>
</evidence>
<dbReference type="PROSITE" id="PS51462">
    <property type="entry name" value="NUDIX"/>
    <property type="match status" value="1"/>
</dbReference>
<protein>
    <submittedName>
        <fullName evidence="4">NUDIX hydrolase</fullName>
    </submittedName>
</protein>
<dbReference type="GeneID" id="83016713"/>
<dbReference type="Gene3D" id="3.90.79.10">
    <property type="entry name" value="Nucleoside Triphosphate Pyrophosphohydrolase"/>
    <property type="match status" value="1"/>
</dbReference>
<feature type="domain" description="Nudix hydrolase" evidence="3">
    <location>
        <begin position="40"/>
        <end position="168"/>
    </location>
</feature>
<dbReference type="GO" id="GO:0019693">
    <property type="term" value="P:ribose phosphate metabolic process"/>
    <property type="evidence" value="ECO:0007669"/>
    <property type="project" value="TreeGrafter"/>
</dbReference>
<dbReference type="Proteomes" id="UP000284178">
    <property type="component" value="Unassembled WGS sequence"/>
</dbReference>
<keyword evidence="2 4" id="KW-0378">Hydrolase</keyword>
<dbReference type="GO" id="GO:0006753">
    <property type="term" value="P:nucleoside phosphate metabolic process"/>
    <property type="evidence" value="ECO:0007669"/>
    <property type="project" value="TreeGrafter"/>
</dbReference>
<comment type="caution">
    <text evidence="4">The sequence shown here is derived from an EMBL/GenBank/DDBJ whole genome shotgun (WGS) entry which is preliminary data.</text>
</comment>
<dbReference type="GO" id="GO:0005829">
    <property type="term" value="C:cytosol"/>
    <property type="evidence" value="ECO:0007669"/>
    <property type="project" value="TreeGrafter"/>
</dbReference>
<keyword evidence="5" id="KW-1185">Reference proteome</keyword>
<dbReference type="SUPFAM" id="SSF55811">
    <property type="entry name" value="Nudix"/>
    <property type="match status" value="1"/>
</dbReference>
<dbReference type="EMBL" id="QRUP01000024">
    <property type="protein sequence ID" value="RGR69199.1"/>
    <property type="molecule type" value="Genomic_DNA"/>
</dbReference>
<gene>
    <name evidence="4" type="ORF">DWY25_15025</name>
</gene>
<dbReference type="GO" id="GO:0016787">
    <property type="term" value="F:hydrolase activity"/>
    <property type="evidence" value="ECO:0007669"/>
    <property type="project" value="UniProtKB-KW"/>
</dbReference>
<dbReference type="InterPro" id="IPR020084">
    <property type="entry name" value="NUDIX_hydrolase_CS"/>
</dbReference>
<evidence type="ECO:0000259" key="3">
    <source>
        <dbReference type="PROSITE" id="PS51462"/>
    </source>
</evidence>
<dbReference type="AlphaFoldDB" id="A0A412FM10"/>
<dbReference type="PANTHER" id="PTHR11839">
    <property type="entry name" value="UDP/ADP-SUGAR PYROPHOSPHATASE"/>
    <property type="match status" value="1"/>
</dbReference>
<dbReference type="Pfam" id="PF00293">
    <property type="entry name" value="NUDIX"/>
    <property type="match status" value="1"/>
</dbReference>
<evidence type="ECO:0000256" key="2">
    <source>
        <dbReference type="ARBA" id="ARBA00022801"/>
    </source>
</evidence>
<sequence>MELTEKTNSQKRVFTGRLIHVRHDEVTLPDGTETIREVVEHPGGVAIAALTDQNELLLVDQFRYAQQRIMREVPAGKREPGEDPLVTAQRELQEETGYTAETFEFLGEMVPTGAYLEETIQMYRAKGLTFVGTHLDDDEFLNCVKVPLEDVVDQVMRGEIIDGKTIAMTLKLQKLLEEEE</sequence>
<accession>A0A412FM10</accession>
<dbReference type="PANTHER" id="PTHR11839:SF18">
    <property type="entry name" value="NUDIX HYDROLASE DOMAIN-CONTAINING PROTEIN"/>
    <property type="match status" value="1"/>
</dbReference>
<evidence type="ECO:0000256" key="1">
    <source>
        <dbReference type="ARBA" id="ARBA00001946"/>
    </source>
</evidence>
<dbReference type="InterPro" id="IPR000086">
    <property type="entry name" value="NUDIX_hydrolase_dom"/>
</dbReference>
<reference evidence="4 5" key="1">
    <citation type="submission" date="2018-08" db="EMBL/GenBank/DDBJ databases">
        <title>A genome reference for cultivated species of the human gut microbiota.</title>
        <authorList>
            <person name="Zou Y."/>
            <person name="Xue W."/>
            <person name="Luo G."/>
        </authorList>
    </citation>
    <scope>NUCLEOTIDE SEQUENCE [LARGE SCALE GENOMIC DNA]</scope>
    <source>
        <strain evidence="4 5">AF24-29</strain>
    </source>
</reference>
<evidence type="ECO:0000313" key="4">
    <source>
        <dbReference type="EMBL" id="RGR69199.1"/>
    </source>
</evidence>
<proteinExistence type="predicted"/>
<dbReference type="InterPro" id="IPR015797">
    <property type="entry name" value="NUDIX_hydrolase-like_dom_sf"/>
</dbReference>
<comment type="cofactor">
    <cofactor evidence="1">
        <name>Mg(2+)</name>
        <dbReference type="ChEBI" id="CHEBI:18420"/>
    </cofactor>
</comment>